<dbReference type="SUPFAM" id="SSF69118">
    <property type="entry name" value="AhpD-like"/>
    <property type="match status" value="2"/>
</dbReference>
<comment type="caution">
    <text evidence="2">The sequence shown here is derived from an EMBL/GenBank/DDBJ whole genome shotgun (WGS) entry which is preliminary data.</text>
</comment>
<dbReference type="RefSeq" id="WP_344905960.1">
    <property type="nucleotide sequence ID" value="NZ_BAAAWD010000026.1"/>
</dbReference>
<name>A0ABP6LAZ0_9ACTN</name>
<proteinExistence type="predicted"/>
<evidence type="ECO:0000313" key="2">
    <source>
        <dbReference type="EMBL" id="GAA3037043.1"/>
    </source>
</evidence>
<sequence>MPAPLDRLVRHGARRHVRHLAPVAPGGAPPLVAGVYAQVERDFGMLAPPVALHAPAPETLAACWAMLRETLVVPGLLGRAAKEVVATVVSLGNACPYCVDVHGAMLHGLVGAADPLAVTGGRDGAVADPGHRALAAWARAAGTAKDAARHGLPFPPEWFPEQAGVLVTFEYLNRMVNVFLTGELVPRALPETLRAGLTRLAGRAMRPVALRKAAPGDSLALLPAAPLPADLSWAAPSPAIAGALARASAAIEEAGRRSVPAGVRRLVLAELETWNGERRGPSRAWVNEAVSGLPAAERPAGRLALLTAFASYQVGAAVIEELRRHGAGDRALVETAAWASLAAARRVARWTWRPGPPIGPGRDPRREPGRTCRQSHMSST</sequence>
<evidence type="ECO:0000313" key="3">
    <source>
        <dbReference type="Proteomes" id="UP001499930"/>
    </source>
</evidence>
<accession>A0ABP6LAZ0</accession>
<dbReference type="PANTHER" id="PTHR35446:SF2">
    <property type="entry name" value="CARBOXYMUCONOLACTONE DECARBOXYLASE-LIKE DOMAIN-CONTAINING PROTEIN"/>
    <property type="match status" value="1"/>
</dbReference>
<dbReference type="InterPro" id="IPR004675">
    <property type="entry name" value="AhpD_core"/>
</dbReference>
<reference evidence="3" key="1">
    <citation type="journal article" date="2019" name="Int. J. Syst. Evol. Microbiol.">
        <title>The Global Catalogue of Microorganisms (GCM) 10K type strain sequencing project: providing services to taxonomists for standard genome sequencing and annotation.</title>
        <authorList>
            <consortium name="The Broad Institute Genomics Platform"/>
            <consortium name="The Broad Institute Genome Sequencing Center for Infectious Disease"/>
            <person name="Wu L."/>
            <person name="Ma J."/>
        </authorList>
    </citation>
    <scope>NUCLEOTIDE SEQUENCE [LARGE SCALE GENOMIC DNA]</scope>
    <source>
        <strain evidence="3">JCM 3106</strain>
    </source>
</reference>
<dbReference type="Gene3D" id="1.20.1290.10">
    <property type="entry name" value="AhpD-like"/>
    <property type="match status" value="1"/>
</dbReference>
<dbReference type="EMBL" id="BAAAWD010000026">
    <property type="protein sequence ID" value="GAA3037043.1"/>
    <property type="molecule type" value="Genomic_DNA"/>
</dbReference>
<dbReference type="PANTHER" id="PTHR35446">
    <property type="entry name" value="SI:CH211-175M2.5"/>
    <property type="match status" value="1"/>
</dbReference>
<feature type="region of interest" description="Disordered" evidence="1">
    <location>
        <begin position="352"/>
        <end position="380"/>
    </location>
</feature>
<gene>
    <name evidence="2" type="ORF">GCM10017559_76050</name>
</gene>
<organism evidence="2 3">
    <name type="scientific">Streptosporangium longisporum</name>
    <dbReference type="NCBI Taxonomy" id="46187"/>
    <lineage>
        <taxon>Bacteria</taxon>
        <taxon>Bacillati</taxon>
        <taxon>Actinomycetota</taxon>
        <taxon>Actinomycetes</taxon>
        <taxon>Streptosporangiales</taxon>
        <taxon>Streptosporangiaceae</taxon>
        <taxon>Streptosporangium</taxon>
    </lineage>
</organism>
<dbReference type="NCBIfam" id="TIGR00778">
    <property type="entry name" value="ahpD_dom"/>
    <property type="match status" value="1"/>
</dbReference>
<keyword evidence="3" id="KW-1185">Reference proteome</keyword>
<protein>
    <submittedName>
        <fullName evidence="2">Carboxymuconolactone decarboxylase family protein</fullName>
    </submittedName>
</protein>
<dbReference type="InterPro" id="IPR029032">
    <property type="entry name" value="AhpD-like"/>
</dbReference>
<evidence type="ECO:0000256" key="1">
    <source>
        <dbReference type="SAM" id="MobiDB-lite"/>
    </source>
</evidence>
<dbReference type="Proteomes" id="UP001499930">
    <property type="component" value="Unassembled WGS sequence"/>
</dbReference>